<protein>
    <submittedName>
        <fullName evidence="1">Uncharacterized protein</fullName>
    </submittedName>
</protein>
<dbReference type="EMBL" id="CM043802">
    <property type="protein sequence ID" value="KAI4808602.1"/>
    <property type="molecule type" value="Genomic_DNA"/>
</dbReference>
<sequence>MKTIRVLVLLLLASVHVFTPAKVTTQAHKTATPAATSTDKKVNTSPAVHVNGTETGNKPLQPRSVNPNTTVENPDKRLWWIVLPVLLVAAAAFILLKFQCKKIHDHTETIDTGNENASFQSRPESTKDGVMLLGVKSSGGDENVTFHQRGPTVNTKSLRVSLPLSLVEVDRGGDKDCGLCKLRLADSSHCGHISRDRDFG</sequence>
<proteinExistence type="predicted"/>
<name>A0ACB9W661_CHAAC</name>
<organism evidence="1 2">
    <name type="scientific">Chaenocephalus aceratus</name>
    <name type="common">Blackfin icefish</name>
    <name type="synonym">Chaenichthys aceratus</name>
    <dbReference type="NCBI Taxonomy" id="36190"/>
    <lineage>
        <taxon>Eukaryota</taxon>
        <taxon>Metazoa</taxon>
        <taxon>Chordata</taxon>
        <taxon>Craniata</taxon>
        <taxon>Vertebrata</taxon>
        <taxon>Euteleostomi</taxon>
        <taxon>Actinopterygii</taxon>
        <taxon>Neopterygii</taxon>
        <taxon>Teleostei</taxon>
        <taxon>Neoteleostei</taxon>
        <taxon>Acanthomorphata</taxon>
        <taxon>Eupercaria</taxon>
        <taxon>Perciformes</taxon>
        <taxon>Notothenioidei</taxon>
        <taxon>Channichthyidae</taxon>
        <taxon>Chaenocephalus</taxon>
    </lineage>
</organism>
<keyword evidence="2" id="KW-1185">Reference proteome</keyword>
<evidence type="ECO:0000313" key="1">
    <source>
        <dbReference type="EMBL" id="KAI4808602.1"/>
    </source>
</evidence>
<evidence type="ECO:0000313" key="2">
    <source>
        <dbReference type="Proteomes" id="UP001057452"/>
    </source>
</evidence>
<accession>A0ACB9W661</accession>
<gene>
    <name evidence="1" type="ORF">KUCAC02_000656</name>
</gene>
<reference evidence="1" key="1">
    <citation type="submission" date="2022-05" db="EMBL/GenBank/DDBJ databases">
        <title>Chromosome-level genome of Chaenocephalus aceratus.</title>
        <authorList>
            <person name="Park H."/>
        </authorList>
    </citation>
    <scope>NUCLEOTIDE SEQUENCE</scope>
    <source>
        <strain evidence="1">KU_202001</strain>
    </source>
</reference>
<feature type="non-terminal residue" evidence="1">
    <location>
        <position position="200"/>
    </location>
</feature>
<dbReference type="Proteomes" id="UP001057452">
    <property type="component" value="Chromosome 18"/>
</dbReference>
<comment type="caution">
    <text evidence="1">The sequence shown here is derived from an EMBL/GenBank/DDBJ whole genome shotgun (WGS) entry which is preliminary data.</text>
</comment>